<feature type="region of interest" description="Disordered" evidence="1">
    <location>
        <begin position="34"/>
        <end position="107"/>
    </location>
</feature>
<evidence type="ECO:0000313" key="2">
    <source>
        <dbReference type="EMBL" id="GAA0418602.1"/>
    </source>
</evidence>
<dbReference type="Proteomes" id="UP001500879">
    <property type="component" value="Unassembled WGS sequence"/>
</dbReference>
<name>A0ABP3IRD0_9ACTN</name>
<evidence type="ECO:0000313" key="3">
    <source>
        <dbReference type="Proteomes" id="UP001500879"/>
    </source>
</evidence>
<dbReference type="RefSeq" id="WP_344027354.1">
    <property type="nucleotide sequence ID" value="NZ_BAAABX010000048.1"/>
</dbReference>
<proteinExistence type="predicted"/>
<reference evidence="3" key="1">
    <citation type="journal article" date="2019" name="Int. J. Syst. Evol. Microbiol.">
        <title>The Global Catalogue of Microorganisms (GCM) 10K type strain sequencing project: providing services to taxonomists for standard genome sequencing and annotation.</title>
        <authorList>
            <consortium name="The Broad Institute Genomics Platform"/>
            <consortium name="The Broad Institute Genome Sequencing Center for Infectious Disease"/>
            <person name="Wu L."/>
            <person name="Ma J."/>
        </authorList>
    </citation>
    <scope>NUCLEOTIDE SEQUENCE [LARGE SCALE GENOMIC DNA]</scope>
    <source>
        <strain evidence="3">JCM 4788</strain>
    </source>
</reference>
<accession>A0ABP3IRD0</accession>
<organism evidence="2 3">
    <name type="scientific">Streptomyces luteireticuli</name>
    <dbReference type="NCBI Taxonomy" id="173858"/>
    <lineage>
        <taxon>Bacteria</taxon>
        <taxon>Bacillati</taxon>
        <taxon>Actinomycetota</taxon>
        <taxon>Actinomycetes</taxon>
        <taxon>Kitasatosporales</taxon>
        <taxon>Streptomycetaceae</taxon>
        <taxon>Streptomyces</taxon>
    </lineage>
</organism>
<protein>
    <submittedName>
        <fullName evidence="2">Uncharacterized protein</fullName>
    </submittedName>
</protein>
<gene>
    <name evidence="2" type="ORF">GCM10010357_44940</name>
</gene>
<evidence type="ECO:0000256" key="1">
    <source>
        <dbReference type="SAM" id="MobiDB-lite"/>
    </source>
</evidence>
<keyword evidence="3" id="KW-1185">Reference proteome</keyword>
<sequence>MRELLEKIETRQQLVRETAGRLRDRIARLTGQLAAAEQTLSRPETTRETILELDVENGPRHLSRCPLDTARSWHSSSRPKKDSVPGRSPGRSASAPSHDTPRTPGPS</sequence>
<dbReference type="EMBL" id="BAAABX010000048">
    <property type="protein sequence ID" value="GAA0418602.1"/>
    <property type="molecule type" value="Genomic_DNA"/>
</dbReference>
<comment type="caution">
    <text evidence="2">The sequence shown here is derived from an EMBL/GenBank/DDBJ whole genome shotgun (WGS) entry which is preliminary data.</text>
</comment>